<dbReference type="Proteomes" id="UP000623681">
    <property type="component" value="Unassembled WGS sequence"/>
</dbReference>
<sequence>MGYIPKKVKFIIDKHIEMIEERLPDLLEGYYIYGSLSLGKFHYGFSDIDFIAVVNREVSEEELEVLKYIHNSINKKYRKTTLDGMYVMEEDIESLNKEGDRCVRFNDGKFEGYIKFNRNSIDAYQLKKCGIVIKGKDIEDYKLEVNFDILINEMRNNLNSYWVNWMNGCKKFMSSKYIGSFVSLKNIEWGVLGVSRLYYTLNEKDITSKVGAGEYALSKVPAKWHNIIKESMKLRNDSKESYYKSFSKRRDDALEYMDYIIKESNRLLDGKK</sequence>
<reference evidence="4" key="1">
    <citation type="submission" date="2021-01" db="EMBL/GenBank/DDBJ databases">
        <title>Genome public.</title>
        <authorList>
            <person name="Liu C."/>
            <person name="Sun Q."/>
        </authorList>
    </citation>
    <scope>NUCLEOTIDE SEQUENCE</scope>
    <source>
        <strain evidence="4">YIM B02565</strain>
    </source>
</reference>
<feature type="domain" description="Polymerase nucleotidyl transferase" evidence="2">
    <location>
        <begin position="13"/>
        <end position="73"/>
    </location>
</feature>
<comment type="caution">
    <text evidence="4">The sequence shown here is derived from an EMBL/GenBank/DDBJ whole genome shotgun (WGS) entry which is preliminary data.</text>
</comment>
<evidence type="ECO:0000256" key="1">
    <source>
        <dbReference type="ARBA" id="ARBA00022679"/>
    </source>
</evidence>
<dbReference type="InterPro" id="IPR002934">
    <property type="entry name" value="Polymerase_NTP_transf_dom"/>
</dbReference>
<dbReference type="GO" id="GO:0016779">
    <property type="term" value="F:nucleotidyltransferase activity"/>
    <property type="evidence" value="ECO:0007669"/>
    <property type="project" value="InterPro"/>
</dbReference>
<dbReference type="InterPro" id="IPR043519">
    <property type="entry name" value="NT_sf"/>
</dbReference>
<organism evidence="4 5">
    <name type="scientific">Clostridium paridis</name>
    <dbReference type="NCBI Taxonomy" id="2803863"/>
    <lineage>
        <taxon>Bacteria</taxon>
        <taxon>Bacillati</taxon>
        <taxon>Bacillota</taxon>
        <taxon>Clostridia</taxon>
        <taxon>Eubacteriales</taxon>
        <taxon>Clostridiaceae</taxon>
        <taxon>Clostridium</taxon>
    </lineage>
</organism>
<evidence type="ECO:0000313" key="4">
    <source>
        <dbReference type="EMBL" id="MBL4933268.1"/>
    </source>
</evidence>
<evidence type="ECO:0000259" key="3">
    <source>
        <dbReference type="Pfam" id="PF13427"/>
    </source>
</evidence>
<dbReference type="Pfam" id="PF13427">
    <property type="entry name" value="AadA_C"/>
    <property type="match status" value="1"/>
</dbReference>
<proteinExistence type="predicted"/>
<feature type="domain" description="Adenylyltransferase AadA C-terminal" evidence="3">
    <location>
        <begin position="191"/>
        <end position="259"/>
    </location>
</feature>
<keyword evidence="1" id="KW-0808">Transferase</keyword>
<dbReference type="SUPFAM" id="SSF81301">
    <property type="entry name" value="Nucleotidyltransferase"/>
    <property type="match status" value="1"/>
</dbReference>
<accession>A0A937K632</accession>
<dbReference type="InterPro" id="IPR025184">
    <property type="entry name" value="AadA_C"/>
</dbReference>
<protein>
    <submittedName>
        <fullName evidence="4">DUF4111 domain-containing protein</fullName>
    </submittedName>
</protein>
<gene>
    <name evidence="4" type="ORF">JK634_15745</name>
</gene>
<keyword evidence="5" id="KW-1185">Reference proteome</keyword>
<name>A0A937K632_9CLOT</name>
<dbReference type="RefSeq" id="WP_202768685.1">
    <property type="nucleotide sequence ID" value="NZ_JAESWA010000023.1"/>
</dbReference>
<evidence type="ECO:0000313" key="5">
    <source>
        <dbReference type="Proteomes" id="UP000623681"/>
    </source>
</evidence>
<dbReference type="Gene3D" id="3.30.460.10">
    <property type="entry name" value="Beta Polymerase, domain 2"/>
    <property type="match status" value="1"/>
</dbReference>
<dbReference type="AlphaFoldDB" id="A0A937K632"/>
<evidence type="ECO:0000259" key="2">
    <source>
        <dbReference type="Pfam" id="PF01909"/>
    </source>
</evidence>
<dbReference type="EMBL" id="JAESWA010000023">
    <property type="protein sequence ID" value="MBL4933268.1"/>
    <property type="molecule type" value="Genomic_DNA"/>
</dbReference>
<dbReference type="Pfam" id="PF01909">
    <property type="entry name" value="NTP_transf_2"/>
    <property type="match status" value="1"/>
</dbReference>